<dbReference type="STRING" id="69332.A0A388LTD2"/>
<feature type="compositionally biased region" description="Low complexity" evidence="1">
    <location>
        <begin position="1038"/>
        <end position="1053"/>
    </location>
</feature>
<dbReference type="InterPro" id="IPR036116">
    <property type="entry name" value="FN3_sf"/>
</dbReference>
<feature type="compositionally biased region" description="Low complexity" evidence="1">
    <location>
        <begin position="979"/>
        <end position="992"/>
    </location>
</feature>
<dbReference type="CDD" id="cd00063">
    <property type="entry name" value="FN3"/>
    <property type="match status" value="1"/>
</dbReference>
<dbReference type="InterPro" id="IPR003961">
    <property type="entry name" value="FN3_dom"/>
</dbReference>
<evidence type="ECO:0000313" key="7">
    <source>
        <dbReference type="Proteomes" id="UP000265515"/>
    </source>
</evidence>
<feature type="compositionally biased region" description="Basic and acidic residues" evidence="1">
    <location>
        <begin position="1107"/>
        <end position="1125"/>
    </location>
</feature>
<feature type="domain" description="SAM" evidence="3">
    <location>
        <begin position="131"/>
        <end position="188"/>
    </location>
</feature>
<feature type="region of interest" description="Disordered" evidence="1">
    <location>
        <begin position="1210"/>
        <end position="1268"/>
    </location>
</feature>
<dbReference type="Proteomes" id="UP000265515">
    <property type="component" value="Unassembled WGS sequence"/>
</dbReference>
<keyword evidence="7" id="KW-1185">Reference proteome</keyword>
<feature type="region of interest" description="Disordered" evidence="1">
    <location>
        <begin position="771"/>
        <end position="804"/>
    </location>
</feature>
<dbReference type="Pfam" id="PF00536">
    <property type="entry name" value="SAM_1"/>
    <property type="match status" value="1"/>
</dbReference>
<gene>
    <name evidence="6" type="ORF">CBR_g40157</name>
</gene>
<dbReference type="InterPro" id="IPR001660">
    <property type="entry name" value="SAM"/>
</dbReference>
<feature type="compositionally biased region" description="Polar residues" evidence="1">
    <location>
        <begin position="1229"/>
        <end position="1244"/>
    </location>
</feature>
<feature type="domain" description="EF-hand" evidence="4">
    <location>
        <begin position="36"/>
        <end position="71"/>
    </location>
</feature>
<evidence type="ECO:0000259" key="3">
    <source>
        <dbReference type="PROSITE" id="PS50105"/>
    </source>
</evidence>
<dbReference type="GO" id="GO:0005509">
    <property type="term" value="F:calcium ion binding"/>
    <property type="evidence" value="ECO:0007669"/>
    <property type="project" value="InterPro"/>
</dbReference>
<dbReference type="PANTHER" id="PTHR15136:SF13">
    <property type="entry name" value="SAM DOMAIN-CONTAINING PROTEIN"/>
    <property type="match status" value="1"/>
</dbReference>
<dbReference type="SUPFAM" id="SSF47769">
    <property type="entry name" value="SAM/Pointed domain"/>
    <property type="match status" value="1"/>
</dbReference>
<evidence type="ECO:0008006" key="8">
    <source>
        <dbReference type="Google" id="ProtNLM"/>
    </source>
</evidence>
<feature type="region of interest" description="Disordered" evidence="1">
    <location>
        <begin position="1155"/>
        <end position="1181"/>
    </location>
</feature>
<dbReference type="Gene3D" id="2.60.40.10">
    <property type="entry name" value="Immunoglobulins"/>
    <property type="match status" value="1"/>
</dbReference>
<dbReference type="GO" id="GO:0005246">
    <property type="term" value="F:calcium channel regulator activity"/>
    <property type="evidence" value="ECO:0007669"/>
    <property type="project" value="InterPro"/>
</dbReference>
<dbReference type="InterPro" id="IPR037608">
    <property type="entry name" value="STIM1/2"/>
</dbReference>
<keyword evidence="2" id="KW-0732">Signal</keyword>
<accession>A0A388LTD2</accession>
<feature type="region of interest" description="Disordered" evidence="1">
    <location>
        <begin position="577"/>
        <end position="621"/>
    </location>
</feature>
<feature type="domain" description="Fibronectin type-III" evidence="5">
    <location>
        <begin position="205"/>
        <end position="298"/>
    </location>
</feature>
<feature type="region of interest" description="Disordered" evidence="1">
    <location>
        <begin position="701"/>
        <end position="727"/>
    </location>
</feature>
<dbReference type="GO" id="GO:0002115">
    <property type="term" value="P:store-operated calcium entry"/>
    <property type="evidence" value="ECO:0007669"/>
    <property type="project" value="TreeGrafter"/>
</dbReference>
<dbReference type="Gramene" id="GBG85519">
    <property type="protein sequence ID" value="GBG85519"/>
    <property type="gene ID" value="CBR_g40157"/>
</dbReference>
<sequence>MAGVAWKATCLFVVLLLSTAGALVGAGESDPNHQSEARHHLESFFCTVDSDGDGEIEHHEASQFLRRVSGDHADVRPSGWGLSSDDLGGIEEKVQTVEAGGFQDVSSNFEFNYGGSAISHDEFKTYLRDMLTAQHVADWVAHGLGLPQYANAFRDKSIDGLMFPFLWKDPKVLQEELGVTSSLHAKRITVGIMIKMLGIGEAPGQPAKLRSEPGRCGGIVLKWNRPEKAGTPRVHKYVVEKLNAQKLAWEILGELADQESEMAFLDENVQSGTTYKYRVTAWGAYGPNYTTEYLVAPEHMEGPPRPVPDGLIGSPVSKLVEVLKGVGCLVSFGLLHFLGEGIRWALSTFWMLQMVLLVPWASRHLWTSMGSALPTAVMSLFATPHSQVEPQDTGDGCRRRTDNMDADAINTSAREAKVPALTAVDAPLALLNRPQIWASDREAGGNDPAVQRSTSMDSLNHLHESQGDVCGSEQLPGIGHVDLADGGSVSHATAVAEAGRAPRKALKKSCNADQCNVRFDWSYWKSKHYCKRCQGVFCQEHTKYADHNRWTSCKLETQCLCNSCFRREPSPVRARLASENKLLKGEVRSPSTASRKNRKERPDVPGRKISGRDPLTPCSLSNHMSLKRVNSTGSAGYYSDEQENVSRMGNMAVSSGNYSVKSVLRRSSSAMQFTVVRAPPSSPVGVPCQQVVDGLADIEQGDQLPLRATDEQSGAGRSRSRELSASVRGNGTLSDWWKGTGNQAKCTESSRECMNEPAKDHKPLRFVEANGAPGKVGQQTSSLNDSSIPTGRTRTSCHAPSSSAHRPLLLLPAPASTSNTLPTTATVLGGRGLIGGTPRAHCIRDLANTIKFVEEAGPEMQDGSHSSANGGPLSNAAASGNSGIVGMSLEGTNGIGAPKKGDEVRDPPLRKGGDIQQAAAGLRSPEGCIVSCDKMPTRSKWQVVKQLVFSSAIRQQRGLDSQPDCCNSTPACEGGAQISSAESSEEGPPAGGNRQIDFVKEHGNSNNVNVEERPHAVVPSPAGRESVIIAVSSLSSLTSCSSSSSISSSESSADPMTTTEKDDSKTPHSSCCSEHEGHCGSGSDESPSVWAAAMSKQKTSLQVNGHEPPEKCERDEKKEKGDKSEACSASHPLKRKLGLYRRSLSGRLELMLQGGNHSLDNKGGSGNAHSASSSSEVHSKSEGGLNFLTAAKKARRRWRLAGICVIFSRRSRPRSPSTPDSYKKLSWADSESQAPPTVSMSRTPSFGERLGRVGDSLQTNAMTRLARQ</sequence>
<dbReference type="OrthoDB" id="2020197at2759"/>
<dbReference type="InterPro" id="IPR002048">
    <property type="entry name" value="EF_hand_dom"/>
</dbReference>
<dbReference type="InterPro" id="IPR013761">
    <property type="entry name" value="SAM/pointed_sf"/>
</dbReference>
<dbReference type="PROSITE" id="PS50105">
    <property type="entry name" value="SAM_DOMAIN"/>
    <property type="match status" value="1"/>
</dbReference>
<dbReference type="GO" id="GO:0005886">
    <property type="term" value="C:plasma membrane"/>
    <property type="evidence" value="ECO:0007669"/>
    <property type="project" value="TreeGrafter"/>
</dbReference>
<reference evidence="6 7" key="1">
    <citation type="journal article" date="2018" name="Cell">
        <title>The Chara Genome: Secondary Complexity and Implications for Plant Terrestrialization.</title>
        <authorList>
            <person name="Nishiyama T."/>
            <person name="Sakayama H."/>
            <person name="Vries J.D."/>
            <person name="Buschmann H."/>
            <person name="Saint-Marcoux D."/>
            <person name="Ullrich K.K."/>
            <person name="Haas F.B."/>
            <person name="Vanderstraeten L."/>
            <person name="Becker D."/>
            <person name="Lang D."/>
            <person name="Vosolsobe S."/>
            <person name="Rombauts S."/>
            <person name="Wilhelmsson P.K.I."/>
            <person name="Janitza P."/>
            <person name="Kern R."/>
            <person name="Heyl A."/>
            <person name="Rumpler F."/>
            <person name="Villalobos L.I.A.C."/>
            <person name="Clay J.M."/>
            <person name="Skokan R."/>
            <person name="Toyoda A."/>
            <person name="Suzuki Y."/>
            <person name="Kagoshima H."/>
            <person name="Schijlen E."/>
            <person name="Tajeshwar N."/>
            <person name="Catarino B."/>
            <person name="Hetherington A.J."/>
            <person name="Saltykova A."/>
            <person name="Bonnot C."/>
            <person name="Breuninger H."/>
            <person name="Symeonidi A."/>
            <person name="Radhakrishnan G.V."/>
            <person name="Van Nieuwerburgh F."/>
            <person name="Deforce D."/>
            <person name="Chang C."/>
            <person name="Karol K.G."/>
            <person name="Hedrich R."/>
            <person name="Ulvskov P."/>
            <person name="Glockner G."/>
            <person name="Delwiche C.F."/>
            <person name="Petrasek J."/>
            <person name="Van de Peer Y."/>
            <person name="Friml J."/>
            <person name="Beilby M."/>
            <person name="Dolan L."/>
            <person name="Kohara Y."/>
            <person name="Sugano S."/>
            <person name="Fujiyama A."/>
            <person name="Delaux P.-M."/>
            <person name="Quint M."/>
            <person name="TheiBen G."/>
            <person name="Hagemann M."/>
            <person name="Harholt J."/>
            <person name="Dunand C."/>
            <person name="Zachgo S."/>
            <person name="Langdale J."/>
            <person name="Maumus F."/>
            <person name="Straeten D.V.D."/>
            <person name="Gould S.B."/>
            <person name="Rensing S.A."/>
        </authorList>
    </citation>
    <scope>NUCLEOTIDE SEQUENCE [LARGE SCALE GENOMIC DNA]</scope>
    <source>
        <strain evidence="6 7">S276</strain>
    </source>
</reference>
<dbReference type="GO" id="GO:0005783">
    <property type="term" value="C:endoplasmic reticulum"/>
    <property type="evidence" value="ECO:0007669"/>
    <property type="project" value="TreeGrafter"/>
</dbReference>
<comment type="caution">
    <text evidence="6">The sequence shown here is derived from an EMBL/GenBank/DDBJ whole genome shotgun (WGS) entry which is preliminary data.</text>
</comment>
<dbReference type="InterPro" id="IPR013783">
    <property type="entry name" value="Ig-like_fold"/>
</dbReference>
<feature type="compositionally biased region" description="Low complexity" evidence="1">
    <location>
        <begin position="1167"/>
        <end position="1176"/>
    </location>
</feature>
<name>A0A388LTD2_CHABU</name>
<proteinExistence type="predicted"/>
<dbReference type="SUPFAM" id="SSF49265">
    <property type="entry name" value="Fibronectin type III"/>
    <property type="match status" value="1"/>
</dbReference>
<organism evidence="6 7">
    <name type="scientific">Chara braunii</name>
    <name type="common">Braun's stonewort</name>
    <dbReference type="NCBI Taxonomy" id="69332"/>
    <lineage>
        <taxon>Eukaryota</taxon>
        <taxon>Viridiplantae</taxon>
        <taxon>Streptophyta</taxon>
        <taxon>Charophyceae</taxon>
        <taxon>Charales</taxon>
        <taxon>Characeae</taxon>
        <taxon>Chara</taxon>
    </lineage>
</organism>
<dbReference type="Gene3D" id="1.10.150.50">
    <property type="entry name" value="Transcription Factor, Ets-1"/>
    <property type="match status" value="1"/>
</dbReference>
<evidence type="ECO:0000259" key="5">
    <source>
        <dbReference type="PROSITE" id="PS50853"/>
    </source>
</evidence>
<feature type="compositionally biased region" description="Polar residues" evidence="1">
    <location>
        <begin position="777"/>
        <end position="798"/>
    </location>
</feature>
<dbReference type="GO" id="GO:0006874">
    <property type="term" value="P:intracellular calcium ion homeostasis"/>
    <property type="evidence" value="ECO:0007669"/>
    <property type="project" value="TreeGrafter"/>
</dbReference>
<evidence type="ECO:0000256" key="2">
    <source>
        <dbReference type="SAM" id="SignalP"/>
    </source>
</evidence>
<dbReference type="AlphaFoldDB" id="A0A388LTD2"/>
<evidence type="ECO:0000259" key="4">
    <source>
        <dbReference type="PROSITE" id="PS50222"/>
    </source>
</evidence>
<evidence type="ECO:0000256" key="1">
    <source>
        <dbReference type="SAM" id="MobiDB-lite"/>
    </source>
</evidence>
<feature type="signal peptide" evidence="2">
    <location>
        <begin position="1"/>
        <end position="22"/>
    </location>
</feature>
<feature type="region of interest" description="Disordered" evidence="1">
    <location>
        <begin position="970"/>
        <end position="997"/>
    </location>
</feature>
<dbReference type="PROSITE" id="PS50853">
    <property type="entry name" value="FN3"/>
    <property type="match status" value="1"/>
</dbReference>
<dbReference type="EMBL" id="BFEA01000521">
    <property type="protein sequence ID" value="GBG85519.1"/>
    <property type="molecule type" value="Genomic_DNA"/>
</dbReference>
<feature type="compositionally biased region" description="Basic and acidic residues" evidence="1">
    <location>
        <begin position="577"/>
        <end position="587"/>
    </location>
</feature>
<evidence type="ECO:0000313" key="6">
    <source>
        <dbReference type="EMBL" id="GBG85519.1"/>
    </source>
</evidence>
<dbReference type="PROSITE" id="PS50222">
    <property type="entry name" value="EF_HAND_2"/>
    <property type="match status" value="1"/>
</dbReference>
<feature type="chain" id="PRO_5017344917" description="Calmodulin" evidence="2">
    <location>
        <begin position="23"/>
        <end position="1268"/>
    </location>
</feature>
<feature type="region of interest" description="Disordered" evidence="1">
    <location>
        <begin position="1038"/>
        <end position="1130"/>
    </location>
</feature>
<dbReference type="PANTHER" id="PTHR15136">
    <property type="entry name" value="STROMAL INTERACTION MOLECULE HOMOLOG"/>
    <property type="match status" value="1"/>
</dbReference>
<protein>
    <recommendedName>
        <fullName evidence="8">Calmodulin</fullName>
    </recommendedName>
</protein>